<dbReference type="AlphaFoldDB" id="A0A840KAQ4"/>
<feature type="domain" description="Activator of Hsp90 ATPase homologue 1/2-like C-terminal" evidence="2">
    <location>
        <begin position="12"/>
        <end position="140"/>
    </location>
</feature>
<dbReference type="RefSeq" id="WP_184183032.1">
    <property type="nucleotide sequence ID" value="NZ_JACHLE010000001.1"/>
</dbReference>
<comment type="similarity">
    <text evidence="1">Belongs to the AHA1 family.</text>
</comment>
<evidence type="ECO:0000313" key="4">
    <source>
        <dbReference type="Proteomes" id="UP000592180"/>
    </source>
</evidence>
<dbReference type="Proteomes" id="UP000592180">
    <property type="component" value="Unassembled WGS sequence"/>
</dbReference>
<keyword evidence="4" id="KW-1185">Reference proteome</keyword>
<organism evidence="3 4">
    <name type="scientific">Chryseobacterium defluvii</name>
    <dbReference type="NCBI Taxonomy" id="160396"/>
    <lineage>
        <taxon>Bacteria</taxon>
        <taxon>Pseudomonadati</taxon>
        <taxon>Bacteroidota</taxon>
        <taxon>Flavobacteriia</taxon>
        <taxon>Flavobacteriales</taxon>
        <taxon>Weeksellaceae</taxon>
        <taxon>Chryseobacterium group</taxon>
        <taxon>Chryseobacterium</taxon>
    </lineage>
</organism>
<protein>
    <submittedName>
        <fullName evidence="3">Uncharacterized protein YndB with AHSA1/START domain</fullName>
    </submittedName>
</protein>
<dbReference type="InterPro" id="IPR013538">
    <property type="entry name" value="ASHA1/2-like_C"/>
</dbReference>
<reference evidence="3 4" key="1">
    <citation type="submission" date="2020-08" db="EMBL/GenBank/DDBJ databases">
        <title>Functional genomics of gut bacteria from endangered species of beetles.</title>
        <authorList>
            <person name="Carlos-Shanley C."/>
        </authorList>
    </citation>
    <scope>NUCLEOTIDE SEQUENCE [LARGE SCALE GENOMIC DNA]</scope>
    <source>
        <strain evidence="3 4">S00151</strain>
    </source>
</reference>
<gene>
    <name evidence="3" type="ORF">HNP38_000176</name>
</gene>
<evidence type="ECO:0000313" key="3">
    <source>
        <dbReference type="EMBL" id="MBB4804904.1"/>
    </source>
</evidence>
<dbReference type="InterPro" id="IPR023393">
    <property type="entry name" value="START-like_dom_sf"/>
</dbReference>
<dbReference type="EMBL" id="JACHLE010000001">
    <property type="protein sequence ID" value="MBB4804904.1"/>
    <property type="molecule type" value="Genomic_DNA"/>
</dbReference>
<comment type="caution">
    <text evidence="3">The sequence shown here is derived from an EMBL/GenBank/DDBJ whole genome shotgun (WGS) entry which is preliminary data.</text>
</comment>
<proteinExistence type="inferred from homology"/>
<accession>A0A840KAQ4</accession>
<dbReference type="SUPFAM" id="SSF55961">
    <property type="entry name" value="Bet v1-like"/>
    <property type="match status" value="1"/>
</dbReference>
<evidence type="ECO:0000259" key="2">
    <source>
        <dbReference type="Pfam" id="PF08327"/>
    </source>
</evidence>
<dbReference type="CDD" id="cd07814">
    <property type="entry name" value="SRPBCC_CalC_Aha1-like"/>
    <property type="match status" value="1"/>
</dbReference>
<dbReference type="Gene3D" id="3.30.530.20">
    <property type="match status" value="1"/>
</dbReference>
<evidence type="ECO:0000256" key="1">
    <source>
        <dbReference type="ARBA" id="ARBA00006817"/>
    </source>
</evidence>
<sequence>MSTPILVQYKINAPIEKAWKALTDKSEMKSWYFDIPDFEPEVGKQFNFYEPGDAKKYYHQCEILEIISGRKLKHTWAYPEFSKEKTIVTWELQPEDDGTLLKLIHEGTDSFTDLGKDFSRESFTGGWNGIIGQSMKSYLEK</sequence>
<name>A0A840KAQ4_9FLAO</name>
<dbReference type="Pfam" id="PF08327">
    <property type="entry name" value="AHSA1"/>
    <property type="match status" value="1"/>
</dbReference>